<dbReference type="Pfam" id="PF12796">
    <property type="entry name" value="Ank_2"/>
    <property type="match status" value="4"/>
</dbReference>
<dbReference type="SUPFAM" id="SSF48403">
    <property type="entry name" value="Ankyrin repeat"/>
    <property type="match status" value="2"/>
</dbReference>
<proteinExistence type="predicted"/>
<keyword evidence="1" id="KW-0677">Repeat</keyword>
<comment type="caution">
    <text evidence="4">The sequence shown here is derived from an EMBL/GenBank/DDBJ whole genome shotgun (WGS) entry which is preliminary data.</text>
</comment>
<sequence length="649" mass="73896">MAESNKNFKKSSQKMVHEIRCRLFSDLTNEVVSEDIYSTLKNNEHAQDLNWILIEAVKQEKYDILEKIVSAGIKLTNYPNLYIETAIHYVICFRHIKYREKCTSDLNTSNIDVVNLLFQIYDEANFQNQLGFTHFQAACLCGNVEMVQKFIEQGVDVNIAHAKFWAKYPLFLAICSKNEKVVEMLLKHGANPNASDNLGSTCLNRAIIQGDVKIVEILLKNKADPNILDKNGRASLHEASQGRSAEIFEMLLKERANPNIFDESGKTPLHYLLSHDSFTLEVLKRVEILLENGADANIFCKNRMSSLENWHFNFDSTLVEILILLFKHGATLFKSEEYYLSYIIDWTENEKCLELLELFLQKGANPNARDLMIGDTLLNRAISRYRYGPIRVLLDYGADPNIVDINGKTPLFRAVENGNFQLVRLLTVKGADPNKFNGICETPLHKAIVLEHLECVALLLLYGADQNVQRYDGKSSLEIALDNYNVEIIVVLLEFLLESIVDNRSETFKIILKKVIDSNLTCSRNKLLLHFVVRRQKDKIMRTLLECGVDPNAIDDDGKTALHYAVYQSDEEMIEVLVKYCNPNILDIDGYAPLHLAVDQGHIGVIEALLKNGVDPDVLDGNAELVCIQFVKMDCIPVLTMIIIRIYWN</sequence>
<evidence type="ECO:0000313" key="4">
    <source>
        <dbReference type="EMBL" id="KAL3385879.1"/>
    </source>
</evidence>
<feature type="repeat" description="ANK" evidence="3">
    <location>
        <begin position="442"/>
        <end position="471"/>
    </location>
</feature>
<keyword evidence="5" id="KW-1185">Reference proteome</keyword>
<feature type="repeat" description="ANK" evidence="3">
    <location>
        <begin position="165"/>
        <end position="197"/>
    </location>
</feature>
<dbReference type="Proteomes" id="UP001627154">
    <property type="component" value="Unassembled WGS sequence"/>
</dbReference>
<feature type="repeat" description="ANK" evidence="3">
    <location>
        <begin position="264"/>
        <end position="301"/>
    </location>
</feature>
<reference evidence="4 5" key="1">
    <citation type="journal article" date="2024" name="bioRxiv">
        <title>A reference genome for Trichogramma kaykai: A tiny desert-dwelling parasitoid wasp with competing sex-ratio distorters.</title>
        <authorList>
            <person name="Culotta J."/>
            <person name="Lindsey A.R."/>
        </authorList>
    </citation>
    <scope>NUCLEOTIDE SEQUENCE [LARGE SCALE GENOMIC DNA]</scope>
    <source>
        <strain evidence="4 5">KSX58</strain>
    </source>
</reference>
<feature type="repeat" description="ANK" evidence="3">
    <location>
        <begin position="406"/>
        <end position="438"/>
    </location>
</feature>
<dbReference type="PANTHER" id="PTHR24126:SF14">
    <property type="entry name" value="ANK_REP_REGION DOMAIN-CONTAINING PROTEIN"/>
    <property type="match status" value="1"/>
</dbReference>
<dbReference type="SMART" id="SM00248">
    <property type="entry name" value="ANK"/>
    <property type="match status" value="15"/>
</dbReference>
<organism evidence="4 5">
    <name type="scientific">Trichogramma kaykai</name>
    <dbReference type="NCBI Taxonomy" id="54128"/>
    <lineage>
        <taxon>Eukaryota</taxon>
        <taxon>Metazoa</taxon>
        <taxon>Ecdysozoa</taxon>
        <taxon>Arthropoda</taxon>
        <taxon>Hexapoda</taxon>
        <taxon>Insecta</taxon>
        <taxon>Pterygota</taxon>
        <taxon>Neoptera</taxon>
        <taxon>Endopterygota</taxon>
        <taxon>Hymenoptera</taxon>
        <taxon>Apocrita</taxon>
        <taxon>Proctotrupomorpha</taxon>
        <taxon>Chalcidoidea</taxon>
        <taxon>Trichogrammatidae</taxon>
        <taxon>Trichogramma</taxon>
    </lineage>
</organism>
<keyword evidence="2 3" id="KW-0040">ANK repeat</keyword>
<feature type="repeat" description="ANK" evidence="3">
    <location>
        <begin position="524"/>
        <end position="556"/>
    </location>
</feature>
<feature type="repeat" description="ANK" evidence="3">
    <location>
        <begin position="231"/>
        <end position="263"/>
    </location>
</feature>
<dbReference type="InterPro" id="IPR036770">
    <property type="entry name" value="Ankyrin_rpt-contain_sf"/>
</dbReference>
<dbReference type="AlphaFoldDB" id="A0ABD2VZ51"/>
<dbReference type="Pfam" id="PF00023">
    <property type="entry name" value="Ank"/>
    <property type="match status" value="1"/>
</dbReference>
<feature type="repeat" description="ANK" evidence="3">
    <location>
        <begin position="589"/>
        <end position="621"/>
    </location>
</feature>
<name>A0ABD2VZ51_9HYME</name>
<dbReference type="InterPro" id="IPR002110">
    <property type="entry name" value="Ankyrin_rpt"/>
</dbReference>
<evidence type="ECO:0000256" key="3">
    <source>
        <dbReference type="PROSITE-ProRule" id="PRU00023"/>
    </source>
</evidence>
<dbReference type="PANTHER" id="PTHR24126">
    <property type="entry name" value="ANKYRIN REPEAT, PH AND SEC7 DOMAIN CONTAINING PROTEIN SECG-RELATED"/>
    <property type="match status" value="1"/>
</dbReference>
<feature type="repeat" description="ANK" evidence="3">
    <location>
        <begin position="373"/>
        <end position="405"/>
    </location>
</feature>
<evidence type="ECO:0000256" key="1">
    <source>
        <dbReference type="ARBA" id="ARBA00022737"/>
    </source>
</evidence>
<protein>
    <submittedName>
        <fullName evidence="4">Uncharacterized protein</fullName>
    </submittedName>
</protein>
<feature type="repeat" description="ANK" evidence="3">
    <location>
        <begin position="557"/>
        <end position="579"/>
    </location>
</feature>
<dbReference type="PROSITE" id="PS50297">
    <property type="entry name" value="ANK_REP_REGION"/>
    <property type="match status" value="8"/>
</dbReference>
<feature type="repeat" description="ANK" evidence="3">
    <location>
        <begin position="130"/>
        <end position="162"/>
    </location>
</feature>
<gene>
    <name evidence="4" type="ORF">TKK_018605</name>
</gene>
<evidence type="ECO:0000313" key="5">
    <source>
        <dbReference type="Proteomes" id="UP001627154"/>
    </source>
</evidence>
<feature type="repeat" description="ANK" evidence="3">
    <location>
        <begin position="198"/>
        <end position="230"/>
    </location>
</feature>
<dbReference type="PROSITE" id="PS50088">
    <property type="entry name" value="ANK_REPEAT"/>
    <property type="match status" value="11"/>
</dbReference>
<dbReference type="Gene3D" id="1.25.40.20">
    <property type="entry name" value="Ankyrin repeat-containing domain"/>
    <property type="match status" value="4"/>
</dbReference>
<accession>A0ABD2VZ51</accession>
<dbReference type="EMBL" id="JBJJXI010000151">
    <property type="protein sequence ID" value="KAL3385879.1"/>
    <property type="molecule type" value="Genomic_DNA"/>
</dbReference>
<evidence type="ECO:0000256" key="2">
    <source>
        <dbReference type="ARBA" id="ARBA00023043"/>
    </source>
</evidence>